<accession>A0A5C8G1B4</accession>
<gene>
    <name evidence="1" type="ORF">EPJ67_09110</name>
</gene>
<dbReference type="RefSeq" id="WP_147529312.1">
    <property type="nucleotide sequence ID" value="NZ_SAYJ01000018.1"/>
</dbReference>
<evidence type="ECO:0000313" key="1">
    <source>
        <dbReference type="EMBL" id="TXJ55716.1"/>
    </source>
</evidence>
<comment type="caution">
    <text evidence="1">The sequence shown here is derived from an EMBL/GenBank/DDBJ whole genome shotgun (WGS) entry which is preliminary data.</text>
</comment>
<protein>
    <submittedName>
        <fullName evidence="1">Uncharacterized protein</fullName>
    </submittedName>
</protein>
<dbReference type="Proteomes" id="UP000325013">
    <property type="component" value="Unassembled WGS sequence"/>
</dbReference>
<reference evidence="1 2" key="1">
    <citation type="journal article" date="1992" name="Lakartidningen">
        <title>[Penicillin V and not amoxicillin is the first choice preparation in acute otitis].</title>
        <authorList>
            <person name="Kamme C."/>
            <person name="Lundgren K."/>
            <person name="Prellner K."/>
        </authorList>
    </citation>
    <scope>NUCLEOTIDE SEQUENCE [LARGE SCALE GENOMIC DNA]</scope>
    <source>
        <strain evidence="1 2">PC2777IV</strain>
    </source>
</reference>
<name>A0A5C8G1B4_9SPIR</name>
<proteinExistence type="predicted"/>
<dbReference type="AlphaFoldDB" id="A0A5C8G1B4"/>
<sequence>MKMLAIFSSFDKDNIIDNYVVYYLKELSKFADIIFVADNCISKFQLDKIREYTIKAIAYFSW</sequence>
<dbReference type="OrthoDB" id="9815339at2"/>
<evidence type="ECO:0000313" key="2">
    <source>
        <dbReference type="Proteomes" id="UP000325013"/>
    </source>
</evidence>
<dbReference type="EMBL" id="SAYJ01000018">
    <property type="protein sequence ID" value="TXJ55716.1"/>
    <property type="molecule type" value="Genomic_DNA"/>
</dbReference>
<organism evidence="1 2">
    <name type="scientific">Brachyspira aalborgi</name>
    <dbReference type="NCBI Taxonomy" id="29522"/>
    <lineage>
        <taxon>Bacteria</taxon>
        <taxon>Pseudomonadati</taxon>
        <taxon>Spirochaetota</taxon>
        <taxon>Spirochaetia</taxon>
        <taxon>Brachyspirales</taxon>
        <taxon>Brachyspiraceae</taxon>
        <taxon>Brachyspira</taxon>
    </lineage>
</organism>